<dbReference type="InterPro" id="IPR050679">
    <property type="entry name" value="Bact_HTH_transcr_reg"/>
</dbReference>
<protein>
    <submittedName>
        <fullName evidence="5">GntR family transcriptional regulator</fullName>
    </submittedName>
</protein>
<evidence type="ECO:0000313" key="5">
    <source>
        <dbReference type="EMBL" id="XCC58473.1"/>
    </source>
</evidence>
<dbReference type="InterPro" id="IPR011663">
    <property type="entry name" value="UTRA"/>
</dbReference>
<dbReference type="RefSeq" id="WP_353439721.1">
    <property type="nucleotide sequence ID" value="NZ_CP099959.1"/>
</dbReference>
<dbReference type="SMART" id="SM00866">
    <property type="entry name" value="UTRA"/>
    <property type="match status" value="1"/>
</dbReference>
<keyword evidence="3" id="KW-0804">Transcription</keyword>
<dbReference type="Pfam" id="PF00392">
    <property type="entry name" value="GntR"/>
    <property type="match status" value="1"/>
</dbReference>
<dbReference type="PANTHER" id="PTHR44846:SF1">
    <property type="entry name" value="MANNOSYL-D-GLYCERATE TRANSPORT_METABOLISM SYSTEM REPRESSOR MNGR-RELATED"/>
    <property type="match status" value="1"/>
</dbReference>
<evidence type="ECO:0000256" key="3">
    <source>
        <dbReference type="ARBA" id="ARBA00023163"/>
    </source>
</evidence>
<dbReference type="SMART" id="SM00345">
    <property type="entry name" value="HTH_GNTR"/>
    <property type="match status" value="1"/>
</dbReference>
<dbReference type="InterPro" id="IPR036390">
    <property type="entry name" value="WH_DNA-bd_sf"/>
</dbReference>
<dbReference type="PRINTS" id="PR00035">
    <property type="entry name" value="HTHGNTR"/>
</dbReference>
<dbReference type="GO" id="GO:0003677">
    <property type="term" value="F:DNA binding"/>
    <property type="evidence" value="ECO:0007669"/>
    <property type="project" value="UniProtKB-KW"/>
</dbReference>
<dbReference type="SUPFAM" id="SSF64288">
    <property type="entry name" value="Chorismate lyase-like"/>
    <property type="match status" value="1"/>
</dbReference>
<gene>
    <name evidence="5" type="ORF">NKE59_04100</name>
</gene>
<dbReference type="PANTHER" id="PTHR44846">
    <property type="entry name" value="MANNOSYL-D-GLYCERATE TRANSPORT/METABOLISM SYSTEM REPRESSOR MNGR-RELATED"/>
    <property type="match status" value="1"/>
</dbReference>
<dbReference type="EMBL" id="CP099959">
    <property type="protein sequence ID" value="XCC58473.1"/>
    <property type="molecule type" value="Genomic_DNA"/>
</dbReference>
<dbReference type="GO" id="GO:0003700">
    <property type="term" value="F:DNA-binding transcription factor activity"/>
    <property type="evidence" value="ECO:0007669"/>
    <property type="project" value="InterPro"/>
</dbReference>
<dbReference type="CDD" id="cd07377">
    <property type="entry name" value="WHTH_GntR"/>
    <property type="match status" value="1"/>
</dbReference>
<dbReference type="InterPro" id="IPR000524">
    <property type="entry name" value="Tscrpt_reg_HTH_GntR"/>
</dbReference>
<keyword evidence="2" id="KW-0238">DNA-binding</keyword>
<evidence type="ECO:0000259" key="4">
    <source>
        <dbReference type="PROSITE" id="PS50949"/>
    </source>
</evidence>
<sequence>MRPFEQSASFSPLYQQIKELILGSLQAGEWQPGQAIPSEMDLAERYKVSQGTVRKAIDALASENLVVRHQGKGTFVASHREEAVQYRFLRLVPDDAKELILKSKFLSCKEVPANESLAKQFNIKHKDPLILIKRVQSFQGRPVVYESIYLLATRFKGITLERLTSWPGPLYGFYETEFATHMVRAEESIKALGADPLVAQHLLLEESAPVLQVERRTFTYGNKTVEIRLAHYETKDLHYANDLN</sequence>
<dbReference type="AlphaFoldDB" id="A0AAU8A5G9"/>
<dbReference type="GO" id="GO:0045892">
    <property type="term" value="P:negative regulation of DNA-templated transcription"/>
    <property type="evidence" value="ECO:0007669"/>
    <property type="project" value="TreeGrafter"/>
</dbReference>
<name>A0AAU8A5G9_9BURK</name>
<feature type="domain" description="HTH gntR-type" evidence="4">
    <location>
        <begin position="11"/>
        <end position="79"/>
    </location>
</feature>
<keyword evidence="1" id="KW-0805">Transcription regulation</keyword>
<evidence type="ECO:0000256" key="2">
    <source>
        <dbReference type="ARBA" id="ARBA00023125"/>
    </source>
</evidence>
<proteinExistence type="predicted"/>
<evidence type="ECO:0000256" key="1">
    <source>
        <dbReference type="ARBA" id="ARBA00023015"/>
    </source>
</evidence>
<dbReference type="Gene3D" id="3.40.1410.10">
    <property type="entry name" value="Chorismate lyase-like"/>
    <property type="match status" value="1"/>
</dbReference>
<organism evidence="5">
    <name type="scientific">Polynucleobacter sp. UK-FUSCHL-C3</name>
    <dbReference type="NCBI Taxonomy" id="2955208"/>
    <lineage>
        <taxon>Bacteria</taxon>
        <taxon>Pseudomonadati</taxon>
        <taxon>Pseudomonadota</taxon>
        <taxon>Betaproteobacteria</taxon>
        <taxon>Burkholderiales</taxon>
        <taxon>Burkholderiaceae</taxon>
        <taxon>Polynucleobacter</taxon>
    </lineage>
</organism>
<dbReference type="InterPro" id="IPR028978">
    <property type="entry name" value="Chorismate_lyase_/UTRA_dom_sf"/>
</dbReference>
<dbReference type="SUPFAM" id="SSF46785">
    <property type="entry name" value="Winged helix' DNA-binding domain"/>
    <property type="match status" value="1"/>
</dbReference>
<accession>A0AAU8A5G9</accession>
<dbReference type="PROSITE" id="PS50949">
    <property type="entry name" value="HTH_GNTR"/>
    <property type="match status" value="1"/>
</dbReference>
<dbReference type="InterPro" id="IPR036388">
    <property type="entry name" value="WH-like_DNA-bd_sf"/>
</dbReference>
<reference evidence="5" key="1">
    <citation type="submission" date="2022-06" db="EMBL/GenBank/DDBJ databases">
        <title>New Polynucleobacter species.</title>
        <authorList>
            <person name="Hahn M.W."/>
        </authorList>
    </citation>
    <scope>NUCLEOTIDE SEQUENCE</scope>
    <source>
        <strain evidence="5">UK-FUSCHL-C3</strain>
    </source>
</reference>
<dbReference type="Pfam" id="PF07702">
    <property type="entry name" value="UTRA"/>
    <property type="match status" value="1"/>
</dbReference>
<dbReference type="FunFam" id="1.10.10.10:FF:000079">
    <property type="entry name" value="GntR family transcriptional regulator"/>
    <property type="match status" value="1"/>
</dbReference>
<dbReference type="Gene3D" id="1.10.10.10">
    <property type="entry name" value="Winged helix-like DNA-binding domain superfamily/Winged helix DNA-binding domain"/>
    <property type="match status" value="1"/>
</dbReference>